<evidence type="ECO:0000313" key="2">
    <source>
        <dbReference type="Proteomes" id="UP001195483"/>
    </source>
</evidence>
<evidence type="ECO:0000313" key="1">
    <source>
        <dbReference type="EMBL" id="KAK3607122.1"/>
    </source>
</evidence>
<reference evidence="1" key="3">
    <citation type="submission" date="2023-05" db="EMBL/GenBank/DDBJ databases">
        <authorList>
            <person name="Smith C.H."/>
        </authorList>
    </citation>
    <scope>NUCLEOTIDE SEQUENCE</scope>
    <source>
        <strain evidence="1">CHS0354</strain>
        <tissue evidence="1">Mantle</tissue>
    </source>
</reference>
<keyword evidence="2" id="KW-1185">Reference proteome</keyword>
<organism evidence="1 2">
    <name type="scientific">Potamilus streckersoni</name>
    <dbReference type="NCBI Taxonomy" id="2493646"/>
    <lineage>
        <taxon>Eukaryota</taxon>
        <taxon>Metazoa</taxon>
        <taxon>Spiralia</taxon>
        <taxon>Lophotrochozoa</taxon>
        <taxon>Mollusca</taxon>
        <taxon>Bivalvia</taxon>
        <taxon>Autobranchia</taxon>
        <taxon>Heteroconchia</taxon>
        <taxon>Palaeoheterodonta</taxon>
        <taxon>Unionida</taxon>
        <taxon>Unionoidea</taxon>
        <taxon>Unionidae</taxon>
        <taxon>Ambleminae</taxon>
        <taxon>Lampsilini</taxon>
        <taxon>Potamilus</taxon>
    </lineage>
</organism>
<reference evidence="1" key="2">
    <citation type="journal article" date="2021" name="Genome Biol. Evol.">
        <title>Developing a high-quality reference genome for a parasitic bivalve with doubly uniparental inheritance (Bivalvia: Unionida).</title>
        <authorList>
            <person name="Smith C.H."/>
        </authorList>
    </citation>
    <scope>NUCLEOTIDE SEQUENCE</scope>
    <source>
        <strain evidence="1">CHS0354</strain>
        <tissue evidence="1">Mantle</tissue>
    </source>
</reference>
<comment type="caution">
    <text evidence="1">The sequence shown here is derived from an EMBL/GenBank/DDBJ whole genome shotgun (WGS) entry which is preliminary data.</text>
</comment>
<gene>
    <name evidence="1" type="ORF">CHS0354_036061</name>
</gene>
<proteinExistence type="predicted"/>
<dbReference type="AlphaFoldDB" id="A0AAE0TAZ6"/>
<accession>A0AAE0TAZ6</accession>
<sequence>MKLKSAHLMRYEAWECFIEEIITAQLLVVFDAGCRSTKACRANSLTKRAESGGLIACSHCCNTPKMANTHECNSNLCGLEAMDNQSTQCYYCGHWADARQGVVTDPLQCVKKKLCGDDEICSVTTKNIGGVTKYEFGCKQLLECQTHTIASLELQGVHTGIDIVQLAGAGTLQVIGRKRQINNCDICCGDDYCNDASCESVRRRLVTFANANRLNYTSLKVIQ</sequence>
<reference evidence="1" key="1">
    <citation type="journal article" date="2021" name="Genome Biol. Evol.">
        <title>A High-Quality Reference Genome for a Parasitic Bivalve with Doubly Uniparental Inheritance (Bivalvia: Unionida).</title>
        <authorList>
            <person name="Smith C.H."/>
        </authorList>
    </citation>
    <scope>NUCLEOTIDE SEQUENCE</scope>
    <source>
        <strain evidence="1">CHS0354</strain>
    </source>
</reference>
<dbReference type="Proteomes" id="UP001195483">
    <property type="component" value="Unassembled WGS sequence"/>
</dbReference>
<protein>
    <submittedName>
        <fullName evidence="1">Uncharacterized protein</fullName>
    </submittedName>
</protein>
<name>A0AAE0TAZ6_9BIVA</name>
<dbReference type="EMBL" id="JAEAOA010002113">
    <property type="protein sequence ID" value="KAK3607122.1"/>
    <property type="molecule type" value="Genomic_DNA"/>
</dbReference>